<organism evidence="2 3">
    <name type="scientific">Bradyrhizobium quebecense</name>
    <dbReference type="NCBI Taxonomy" id="2748629"/>
    <lineage>
        <taxon>Bacteria</taxon>
        <taxon>Pseudomonadati</taxon>
        <taxon>Pseudomonadota</taxon>
        <taxon>Alphaproteobacteria</taxon>
        <taxon>Hyphomicrobiales</taxon>
        <taxon>Nitrobacteraceae</taxon>
        <taxon>Bradyrhizobium</taxon>
    </lineage>
</organism>
<feature type="domain" description="MIP18 family-like" evidence="1">
    <location>
        <begin position="20"/>
        <end position="94"/>
    </location>
</feature>
<dbReference type="EMBL" id="JAGEPA010000001">
    <property type="protein sequence ID" value="MBO1432932.1"/>
    <property type="molecule type" value="Genomic_DNA"/>
</dbReference>
<dbReference type="SUPFAM" id="SSF117916">
    <property type="entry name" value="Fe-S cluster assembly (FSCA) domain-like"/>
    <property type="match status" value="1"/>
</dbReference>
<reference evidence="2" key="1">
    <citation type="journal article" date="2021" name="Int. J. Syst. Evol. Microbiol.">
        <title>Bradyrhizobium septentrionale sp. nov. (sv. septentrionale) and Bradyrhizobium quebecense sp. nov. (sv. septentrionale) associated with legumes native to Canada possess rearranged symbiosis genes and numerous insertion sequences.</title>
        <authorList>
            <person name="Bromfield E.S.P."/>
            <person name="Cloutier S."/>
        </authorList>
    </citation>
    <scope>NUCLEOTIDE SEQUENCE</scope>
    <source>
        <strain evidence="2">12S5</strain>
    </source>
</reference>
<gene>
    <name evidence="2" type="ORF">J4P68_27150</name>
</gene>
<evidence type="ECO:0000313" key="2">
    <source>
        <dbReference type="EMBL" id="MBO1432932.1"/>
    </source>
</evidence>
<dbReference type="RefSeq" id="WP_207835255.1">
    <property type="nucleotide sequence ID" value="NZ_CP088282.1"/>
</dbReference>
<evidence type="ECO:0000259" key="1">
    <source>
        <dbReference type="Pfam" id="PF01883"/>
    </source>
</evidence>
<dbReference type="Gene3D" id="3.30.300.130">
    <property type="entry name" value="Fe-S cluster assembly (FSCA)"/>
    <property type="match status" value="1"/>
</dbReference>
<keyword evidence="3" id="KW-1185">Reference proteome</keyword>
<evidence type="ECO:0000313" key="3">
    <source>
        <dbReference type="Proteomes" id="UP000692816"/>
    </source>
</evidence>
<dbReference type="Pfam" id="PF01883">
    <property type="entry name" value="FeS_assembly_P"/>
    <property type="match status" value="1"/>
</dbReference>
<dbReference type="InterPro" id="IPR034904">
    <property type="entry name" value="FSCA_dom_sf"/>
</dbReference>
<dbReference type="Proteomes" id="UP000692816">
    <property type="component" value="Unassembled WGS sequence"/>
</dbReference>
<dbReference type="InterPro" id="IPR002744">
    <property type="entry name" value="MIP18-like"/>
</dbReference>
<sequence>MNGAVDSAMRPQGRSVDDRRAQVWACLQGVMDPELDESVTELNFVTHAEVDAADRVHIEFRLPTYWCAANFSFLMADDMRQAVSRLDWVKGVSVVLGEHMYADKINAGLAEGRSFQETFGAEADGGLDDLRQTFLVKAFQRRQVVLLGHLIALGHSPGEIVSLTLAELGSLPLDDTGEKLVQRYLERRAVVGSAPSDAMAFVDAKGARLNAESLPGYLSDLRRVGINAEFNGALCRGLLAARFDLGTPFVPKSKAMPASRGADQVP</sequence>
<comment type="caution">
    <text evidence="2">The sequence shown here is derived from an EMBL/GenBank/DDBJ whole genome shotgun (WGS) entry which is preliminary data.</text>
</comment>
<accession>A0ABS3MN64</accession>
<name>A0ABS3MN64_9BRAD</name>
<protein>
    <submittedName>
        <fullName evidence="2">DUF59 domain-containing protein</fullName>
    </submittedName>
</protein>
<proteinExistence type="predicted"/>